<organism evidence="1 2">
    <name type="scientific">Cronartium quercuum f. sp. fusiforme G11</name>
    <dbReference type="NCBI Taxonomy" id="708437"/>
    <lineage>
        <taxon>Eukaryota</taxon>
        <taxon>Fungi</taxon>
        <taxon>Dikarya</taxon>
        <taxon>Basidiomycota</taxon>
        <taxon>Pucciniomycotina</taxon>
        <taxon>Pucciniomycetes</taxon>
        <taxon>Pucciniales</taxon>
        <taxon>Coleosporiaceae</taxon>
        <taxon>Cronartium</taxon>
    </lineage>
</organism>
<proteinExistence type="predicted"/>
<comment type="caution">
    <text evidence="1">The sequence shown here is derived from an EMBL/GenBank/DDBJ whole genome shotgun (WGS) entry which is preliminary data.</text>
</comment>
<gene>
    <name evidence="1" type="ORF">CROQUDRAFT_12081</name>
</gene>
<sequence>SLVFGTPVQQYAQKFLNILHKFQLTTKLTDENYYAWHQPILESFMSIDYHNYLLKPSFQASSLNDEQHEKAKFLITTYVLKLCDENNEALSHAILKVGSGIDSSIDYDPYKLWSYLKTRHFSITEGKLRIVDKALHEYKQSASESLTAHVDKFEKLIQEFYSYGGEMSDIQSARLLISTTPTV</sequence>
<evidence type="ECO:0000313" key="1">
    <source>
        <dbReference type="EMBL" id="KAG0140690.1"/>
    </source>
</evidence>
<accession>A0A9P6NBB0</accession>
<dbReference type="Proteomes" id="UP000886653">
    <property type="component" value="Unassembled WGS sequence"/>
</dbReference>
<name>A0A9P6NBB0_9BASI</name>
<evidence type="ECO:0000313" key="2">
    <source>
        <dbReference type="Proteomes" id="UP000886653"/>
    </source>
</evidence>
<dbReference type="OrthoDB" id="2506674at2759"/>
<dbReference type="EMBL" id="MU167426">
    <property type="protein sequence ID" value="KAG0140690.1"/>
    <property type="molecule type" value="Genomic_DNA"/>
</dbReference>
<keyword evidence="2" id="KW-1185">Reference proteome</keyword>
<protein>
    <submittedName>
        <fullName evidence="1">Uncharacterized protein</fullName>
    </submittedName>
</protein>
<feature type="non-terminal residue" evidence="1">
    <location>
        <position position="1"/>
    </location>
</feature>
<feature type="non-terminal residue" evidence="1">
    <location>
        <position position="183"/>
    </location>
</feature>
<reference evidence="1" key="1">
    <citation type="submission" date="2013-11" db="EMBL/GenBank/DDBJ databases">
        <title>Genome sequence of the fusiform rust pathogen reveals effectors for host alternation and coevolution with pine.</title>
        <authorList>
            <consortium name="DOE Joint Genome Institute"/>
            <person name="Smith K."/>
            <person name="Pendleton A."/>
            <person name="Kubisiak T."/>
            <person name="Anderson C."/>
            <person name="Salamov A."/>
            <person name="Aerts A."/>
            <person name="Riley R."/>
            <person name="Clum A."/>
            <person name="Lindquist E."/>
            <person name="Ence D."/>
            <person name="Campbell M."/>
            <person name="Kronenberg Z."/>
            <person name="Feau N."/>
            <person name="Dhillon B."/>
            <person name="Hamelin R."/>
            <person name="Burleigh J."/>
            <person name="Smith J."/>
            <person name="Yandell M."/>
            <person name="Nelson C."/>
            <person name="Grigoriev I."/>
            <person name="Davis J."/>
        </authorList>
    </citation>
    <scope>NUCLEOTIDE SEQUENCE</scope>
    <source>
        <strain evidence="1">G11</strain>
    </source>
</reference>
<dbReference type="AlphaFoldDB" id="A0A9P6NBB0"/>